<reference evidence="9" key="2">
    <citation type="submission" date="2013-12" db="EMBL/GenBank/DDBJ databases">
        <authorList>
            <person name="Yu Y."/>
            <person name="Lee S."/>
            <person name="de Baynast K."/>
            <person name="Wissotski M."/>
            <person name="Liu L."/>
            <person name="Talag J."/>
            <person name="Goicoechea J."/>
            <person name="Angelova A."/>
            <person name="Jetty R."/>
            <person name="Kudrna D."/>
            <person name="Golser W."/>
            <person name="Rivera L."/>
            <person name="Zhang J."/>
            <person name="Wing R."/>
        </authorList>
    </citation>
    <scope>NUCLEOTIDE SEQUENCE</scope>
</reference>
<keyword evidence="9" id="KW-1185">Reference proteome</keyword>
<dbReference type="PROSITE" id="PS50920">
    <property type="entry name" value="SOLCAR"/>
    <property type="match status" value="3"/>
</dbReference>
<dbReference type="Gramene" id="LPERR02G06750.1">
    <property type="protein sequence ID" value="LPERR02G06750.1"/>
    <property type="gene ID" value="LPERR02G06750"/>
</dbReference>
<proteinExistence type="inferred from homology"/>
<dbReference type="InterPro" id="IPR018108">
    <property type="entry name" value="MCP_transmembrane"/>
</dbReference>
<protein>
    <submittedName>
        <fullName evidence="8">Uncharacterized protein</fullName>
    </submittedName>
</protein>
<evidence type="ECO:0000256" key="1">
    <source>
        <dbReference type="ARBA" id="ARBA00004141"/>
    </source>
</evidence>
<dbReference type="PANTHER" id="PTHR24089">
    <property type="entry name" value="SOLUTE CARRIER FAMILY 25"/>
    <property type="match status" value="1"/>
</dbReference>
<feature type="repeat" description="Solcar" evidence="6">
    <location>
        <begin position="236"/>
        <end position="320"/>
    </location>
</feature>
<dbReference type="GO" id="GO:0016020">
    <property type="term" value="C:membrane"/>
    <property type="evidence" value="ECO:0007669"/>
    <property type="project" value="UniProtKB-SubCell"/>
</dbReference>
<evidence type="ECO:0000313" key="8">
    <source>
        <dbReference type="EnsemblPlants" id="LPERR02G06750.1"/>
    </source>
</evidence>
<dbReference type="PRINTS" id="PR00926">
    <property type="entry name" value="MITOCARRIER"/>
</dbReference>
<dbReference type="GO" id="GO:0055085">
    <property type="term" value="P:transmembrane transport"/>
    <property type="evidence" value="ECO:0007669"/>
    <property type="project" value="InterPro"/>
</dbReference>
<dbReference type="Proteomes" id="UP000032180">
    <property type="component" value="Chromosome 2"/>
</dbReference>
<feature type="repeat" description="Solcar" evidence="6">
    <location>
        <begin position="330"/>
        <end position="418"/>
    </location>
</feature>
<dbReference type="SUPFAM" id="SSF103506">
    <property type="entry name" value="Mitochondrial carrier"/>
    <property type="match status" value="1"/>
</dbReference>
<reference evidence="8" key="3">
    <citation type="submission" date="2015-04" db="UniProtKB">
        <authorList>
            <consortium name="EnsemblPlants"/>
        </authorList>
    </citation>
    <scope>IDENTIFICATION</scope>
</reference>
<evidence type="ECO:0000313" key="9">
    <source>
        <dbReference type="Proteomes" id="UP000032180"/>
    </source>
</evidence>
<keyword evidence="5 6" id="KW-0472">Membrane</keyword>
<keyword evidence="2 7" id="KW-0813">Transport</keyword>
<dbReference type="GO" id="GO:0015711">
    <property type="term" value="P:organic anion transport"/>
    <property type="evidence" value="ECO:0007669"/>
    <property type="project" value="UniProtKB-ARBA"/>
</dbReference>
<comment type="similarity">
    <text evidence="7">Belongs to the mitochondrial carrier (TC 2.A.29) family.</text>
</comment>
<dbReference type="InterPro" id="IPR002067">
    <property type="entry name" value="MCP"/>
</dbReference>
<reference evidence="8 9" key="1">
    <citation type="submission" date="2012-08" db="EMBL/GenBank/DDBJ databases">
        <title>Oryza genome evolution.</title>
        <authorList>
            <person name="Wing R.A."/>
        </authorList>
    </citation>
    <scope>NUCLEOTIDE SEQUENCE</scope>
</reference>
<dbReference type="EnsemblPlants" id="LPERR02G06750.1">
    <property type="protein sequence ID" value="LPERR02G06750.1"/>
    <property type="gene ID" value="LPERR02G06750"/>
</dbReference>
<name>A0A0D9VDH4_9ORYZ</name>
<dbReference type="Pfam" id="PF00153">
    <property type="entry name" value="Mito_carr"/>
    <property type="match status" value="3"/>
</dbReference>
<evidence type="ECO:0000256" key="2">
    <source>
        <dbReference type="ARBA" id="ARBA00022448"/>
    </source>
</evidence>
<organism evidence="8 9">
    <name type="scientific">Leersia perrieri</name>
    <dbReference type="NCBI Taxonomy" id="77586"/>
    <lineage>
        <taxon>Eukaryota</taxon>
        <taxon>Viridiplantae</taxon>
        <taxon>Streptophyta</taxon>
        <taxon>Embryophyta</taxon>
        <taxon>Tracheophyta</taxon>
        <taxon>Spermatophyta</taxon>
        <taxon>Magnoliopsida</taxon>
        <taxon>Liliopsida</taxon>
        <taxon>Poales</taxon>
        <taxon>Poaceae</taxon>
        <taxon>BOP clade</taxon>
        <taxon>Oryzoideae</taxon>
        <taxon>Oryzeae</taxon>
        <taxon>Oryzinae</taxon>
        <taxon>Leersia</taxon>
    </lineage>
</organism>
<dbReference type="InterPro" id="IPR023395">
    <property type="entry name" value="MCP_dom_sf"/>
</dbReference>
<keyword evidence="3 6" id="KW-0812">Transmembrane</keyword>
<dbReference type="GO" id="GO:0015748">
    <property type="term" value="P:organophosphate ester transport"/>
    <property type="evidence" value="ECO:0007669"/>
    <property type="project" value="UniProtKB-ARBA"/>
</dbReference>
<evidence type="ECO:0000256" key="7">
    <source>
        <dbReference type="RuleBase" id="RU000488"/>
    </source>
</evidence>
<keyword evidence="4" id="KW-0677">Repeat</keyword>
<evidence type="ECO:0000256" key="3">
    <source>
        <dbReference type="ARBA" id="ARBA00022692"/>
    </source>
</evidence>
<dbReference type="Gene3D" id="1.50.40.10">
    <property type="entry name" value="Mitochondrial carrier domain"/>
    <property type="match status" value="1"/>
</dbReference>
<evidence type="ECO:0000256" key="6">
    <source>
        <dbReference type="PROSITE-ProRule" id="PRU00282"/>
    </source>
</evidence>
<feature type="repeat" description="Solcar" evidence="6">
    <location>
        <begin position="128"/>
        <end position="215"/>
    </location>
</feature>
<accession>A0A0D9VDH4</accession>
<dbReference type="HOGENOM" id="CLU_015166_10_8_1"/>
<evidence type="ECO:0000256" key="5">
    <source>
        <dbReference type="ARBA" id="ARBA00023136"/>
    </source>
</evidence>
<dbReference type="STRING" id="77586.A0A0D9VDH4"/>
<dbReference type="eggNOG" id="KOG0752">
    <property type="taxonomic scope" value="Eukaryota"/>
</dbReference>
<evidence type="ECO:0000256" key="4">
    <source>
        <dbReference type="ARBA" id="ARBA00022737"/>
    </source>
</evidence>
<sequence length="443" mass="47189">MAATMAVATMVTRNNNKAGAGAGGGWFIPELSFPWMMSSSELDHRNTNKTLHLPRHAPLFASVSLNVSSAAAPAAKGGRVDNCDVARQLAAAEAADEASSATAKQQHGKTKAKKRFVLGKAIRVKIGNPHVRRLVSGAIAGAVSRTFVAPLETIRTHLMVGGGGIGGAATMGGVFRWIMRTEGWTGLFRGNAVNVLRVAPSKAIEARMLISFLSNHFTYDTAKKYLTPEEGEAAKIPIPTPLVAGALAGVASTLCTYPMELVKTRLTIEKDAYDNVLDAFVKIVRAGGPSELYRGLAPSLIGVIPYAATNFYAYETLRRLYRRTTGRPEVGPIPTLLIGSAAGAIASAATFPLEVARKQMQVGSVAGRHVYRHVAHAMYCILRAEGPAGLYRGLGPSCIKLMPAAGISFMCYEALKKILVEEDKVVGVEEEEVEEGDEKEKVA</sequence>
<dbReference type="AlphaFoldDB" id="A0A0D9VDH4"/>
<comment type="subcellular location">
    <subcellularLocation>
        <location evidence="1">Membrane</location>
        <topology evidence="1">Multi-pass membrane protein</topology>
    </subcellularLocation>
</comment>